<dbReference type="GO" id="GO:0016616">
    <property type="term" value="F:oxidoreductase activity, acting on the CH-OH group of donors, NAD or NADP as acceptor"/>
    <property type="evidence" value="ECO:0007669"/>
    <property type="project" value="TreeGrafter"/>
</dbReference>
<dbReference type="GeneID" id="303000334"/>
<name>A0A1Y6E9Q8_9SPHN</name>
<comment type="similarity">
    <text evidence="2">Belongs to the NAD(P)-dependent epimerase/dehydratase family. Dihydroflavonol-4-reductase subfamily.</text>
</comment>
<evidence type="ECO:0000313" key="4">
    <source>
        <dbReference type="EMBL" id="SMQ59286.1"/>
    </source>
</evidence>
<organism evidence="4 5">
    <name type="scientific">Sphingopyxis terrae subsp. ummariensis</name>
    <dbReference type="NCBI Taxonomy" id="429001"/>
    <lineage>
        <taxon>Bacteria</taxon>
        <taxon>Pseudomonadati</taxon>
        <taxon>Pseudomonadota</taxon>
        <taxon>Alphaproteobacteria</taxon>
        <taxon>Sphingomonadales</taxon>
        <taxon>Sphingomonadaceae</taxon>
        <taxon>Sphingopyxis</taxon>
    </lineage>
</organism>
<evidence type="ECO:0000256" key="1">
    <source>
        <dbReference type="ARBA" id="ARBA00023002"/>
    </source>
</evidence>
<dbReference type="InterPro" id="IPR001509">
    <property type="entry name" value="Epimerase_deHydtase"/>
</dbReference>
<proteinExistence type="inferred from homology"/>
<dbReference type="AlphaFoldDB" id="A0A1Y6E9Q8"/>
<dbReference type="RefSeq" id="WP_086455733.1">
    <property type="nucleotide sequence ID" value="NZ_FXWL01000001.1"/>
</dbReference>
<dbReference type="Pfam" id="PF01370">
    <property type="entry name" value="Epimerase"/>
    <property type="match status" value="1"/>
</dbReference>
<dbReference type="FunFam" id="3.40.50.720:FF:000336">
    <property type="entry name" value="Aldehyde reductase"/>
    <property type="match status" value="1"/>
</dbReference>
<dbReference type="PANTHER" id="PTHR10366:SF564">
    <property type="entry name" value="STEROL-4-ALPHA-CARBOXYLATE 3-DEHYDROGENASE, DECARBOXYLATING"/>
    <property type="match status" value="1"/>
</dbReference>
<dbReference type="InterPro" id="IPR036291">
    <property type="entry name" value="NAD(P)-bd_dom_sf"/>
</dbReference>
<feature type="domain" description="NAD-dependent epimerase/dehydratase" evidence="3">
    <location>
        <begin position="5"/>
        <end position="236"/>
    </location>
</feature>
<reference evidence="5" key="1">
    <citation type="submission" date="2017-04" db="EMBL/GenBank/DDBJ databases">
        <authorList>
            <person name="Varghese N."/>
            <person name="Submissions S."/>
        </authorList>
    </citation>
    <scope>NUCLEOTIDE SEQUENCE [LARGE SCALE GENOMIC DNA]</scope>
    <source>
        <strain evidence="5">UI2</strain>
    </source>
</reference>
<gene>
    <name evidence="4" type="ORF">SAMN06295984_0250</name>
</gene>
<evidence type="ECO:0000256" key="2">
    <source>
        <dbReference type="ARBA" id="ARBA00023445"/>
    </source>
</evidence>
<keyword evidence="5" id="KW-1185">Reference proteome</keyword>
<dbReference type="PANTHER" id="PTHR10366">
    <property type="entry name" value="NAD DEPENDENT EPIMERASE/DEHYDRATASE"/>
    <property type="match status" value="1"/>
</dbReference>
<accession>A0A1Y6E9Q8</accession>
<dbReference type="EMBL" id="FXWL01000001">
    <property type="protein sequence ID" value="SMQ59286.1"/>
    <property type="molecule type" value="Genomic_DNA"/>
</dbReference>
<protein>
    <submittedName>
        <fullName evidence="4">Nucleoside-diphosphate-sugar epimerase</fullName>
    </submittedName>
</protein>
<sequence length="338" mass="36782">MTGAILVTGGSGYIAGFLIRQLIDNGWTVHTTVRSLKREAEVRGWLAVDNDRLRFFAADLEHDLGWAEAIAGCSHVAHVASPFPMGVPQHADELVVPAREGALRALRFARAAGVRRFVLTSSMAAIAYGHGDGGGIYSEADWTNLDNPAVMPYPRSKTVAERAARDWVASEGGDMEFASVNPAAVFGPLLSDDLSTSIEVVKQLLEGKVPMCPDVGFGIIDVRDVADLHYRVLTAPGIRDERYVCSGPFLKMIDVANILTANLGEQARKVPTRRMPDWLLKTFAIFRPELKQLVAELGNVRGGDSRHAMETLGWTMRTPEEAVLATAHSLIERGIVKV</sequence>
<dbReference type="SUPFAM" id="SSF51735">
    <property type="entry name" value="NAD(P)-binding Rossmann-fold domains"/>
    <property type="match status" value="1"/>
</dbReference>
<dbReference type="InterPro" id="IPR050425">
    <property type="entry name" value="NAD(P)_dehydrat-like"/>
</dbReference>
<dbReference type="Proteomes" id="UP000194469">
    <property type="component" value="Unassembled WGS sequence"/>
</dbReference>
<evidence type="ECO:0000259" key="3">
    <source>
        <dbReference type="Pfam" id="PF01370"/>
    </source>
</evidence>
<dbReference type="Gene3D" id="3.40.50.720">
    <property type="entry name" value="NAD(P)-binding Rossmann-like Domain"/>
    <property type="match status" value="1"/>
</dbReference>
<keyword evidence="1" id="KW-0560">Oxidoreductase</keyword>
<evidence type="ECO:0000313" key="5">
    <source>
        <dbReference type="Proteomes" id="UP000194469"/>
    </source>
</evidence>